<keyword evidence="3" id="KW-1185">Reference proteome</keyword>
<dbReference type="Proteomes" id="UP001287356">
    <property type="component" value="Unassembled WGS sequence"/>
</dbReference>
<sequence length="130" mass="14762">MTSQIIRLFLFMLPIWQVSSWNCTQVSYDALESTRDHSTWPFVGRTVSTLILWMTNASTLMALQTAHLHGSTPSSLPTSWGPFTNSKTARLTLSTWTFCIHRGIVLDRATWRHLMVRHIAARSVKGVSML</sequence>
<feature type="chain" id="PRO_5042018062" description="Secreted protein" evidence="1">
    <location>
        <begin position="21"/>
        <end position="130"/>
    </location>
</feature>
<organism evidence="2 3">
    <name type="scientific">Lasiosphaeria ovina</name>
    <dbReference type="NCBI Taxonomy" id="92902"/>
    <lineage>
        <taxon>Eukaryota</taxon>
        <taxon>Fungi</taxon>
        <taxon>Dikarya</taxon>
        <taxon>Ascomycota</taxon>
        <taxon>Pezizomycotina</taxon>
        <taxon>Sordariomycetes</taxon>
        <taxon>Sordariomycetidae</taxon>
        <taxon>Sordariales</taxon>
        <taxon>Lasiosphaeriaceae</taxon>
        <taxon>Lasiosphaeria</taxon>
    </lineage>
</organism>
<dbReference type="EMBL" id="JAULSN010000002">
    <property type="protein sequence ID" value="KAK3379970.1"/>
    <property type="molecule type" value="Genomic_DNA"/>
</dbReference>
<gene>
    <name evidence="2" type="ORF">B0T24DRAFT_613655</name>
</gene>
<comment type="caution">
    <text evidence="2">The sequence shown here is derived from an EMBL/GenBank/DDBJ whole genome shotgun (WGS) entry which is preliminary data.</text>
</comment>
<proteinExistence type="predicted"/>
<evidence type="ECO:0008006" key="4">
    <source>
        <dbReference type="Google" id="ProtNLM"/>
    </source>
</evidence>
<evidence type="ECO:0000256" key="1">
    <source>
        <dbReference type="SAM" id="SignalP"/>
    </source>
</evidence>
<feature type="signal peptide" evidence="1">
    <location>
        <begin position="1"/>
        <end position="20"/>
    </location>
</feature>
<accession>A0AAE0NEE5</accession>
<protein>
    <recommendedName>
        <fullName evidence="4">Secreted protein</fullName>
    </recommendedName>
</protein>
<evidence type="ECO:0000313" key="2">
    <source>
        <dbReference type="EMBL" id="KAK3379970.1"/>
    </source>
</evidence>
<keyword evidence="1" id="KW-0732">Signal</keyword>
<dbReference type="AlphaFoldDB" id="A0AAE0NEE5"/>
<evidence type="ECO:0000313" key="3">
    <source>
        <dbReference type="Proteomes" id="UP001287356"/>
    </source>
</evidence>
<reference evidence="2" key="1">
    <citation type="journal article" date="2023" name="Mol. Phylogenet. Evol.">
        <title>Genome-scale phylogeny and comparative genomics of the fungal order Sordariales.</title>
        <authorList>
            <person name="Hensen N."/>
            <person name="Bonometti L."/>
            <person name="Westerberg I."/>
            <person name="Brannstrom I.O."/>
            <person name="Guillou S."/>
            <person name="Cros-Aarteil S."/>
            <person name="Calhoun S."/>
            <person name="Haridas S."/>
            <person name="Kuo A."/>
            <person name="Mondo S."/>
            <person name="Pangilinan J."/>
            <person name="Riley R."/>
            <person name="LaButti K."/>
            <person name="Andreopoulos B."/>
            <person name="Lipzen A."/>
            <person name="Chen C."/>
            <person name="Yan M."/>
            <person name="Daum C."/>
            <person name="Ng V."/>
            <person name="Clum A."/>
            <person name="Steindorff A."/>
            <person name="Ohm R.A."/>
            <person name="Martin F."/>
            <person name="Silar P."/>
            <person name="Natvig D.O."/>
            <person name="Lalanne C."/>
            <person name="Gautier V."/>
            <person name="Ament-Velasquez S.L."/>
            <person name="Kruys A."/>
            <person name="Hutchinson M.I."/>
            <person name="Powell A.J."/>
            <person name="Barry K."/>
            <person name="Miller A.N."/>
            <person name="Grigoriev I.V."/>
            <person name="Debuchy R."/>
            <person name="Gladieux P."/>
            <person name="Hiltunen Thoren M."/>
            <person name="Johannesson H."/>
        </authorList>
    </citation>
    <scope>NUCLEOTIDE SEQUENCE</scope>
    <source>
        <strain evidence="2">CBS 958.72</strain>
    </source>
</reference>
<name>A0AAE0NEE5_9PEZI</name>
<reference evidence="2" key="2">
    <citation type="submission" date="2023-06" db="EMBL/GenBank/DDBJ databases">
        <authorList>
            <consortium name="Lawrence Berkeley National Laboratory"/>
            <person name="Haridas S."/>
            <person name="Hensen N."/>
            <person name="Bonometti L."/>
            <person name="Westerberg I."/>
            <person name="Brannstrom I.O."/>
            <person name="Guillou S."/>
            <person name="Cros-Aarteil S."/>
            <person name="Calhoun S."/>
            <person name="Kuo A."/>
            <person name="Mondo S."/>
            <person name="Pangilinan J."/>
            <person name="Riley R."/>
            <person name="Labutti K."/>
            <person name="Andreopoulos B."/>
            <person name="Lipzen A."/>
            <person name="Chen C."/>
            <person name="Yanf M."/>
            <person name="Daum C."/>
            <person name="Ng V."/>
            <person name="Clum A."/>
            <person name="Steindorff A."/>
            <person name="Ohm R."/>
            <person name="Martin F."/>
            <person name="Silar P."/>
            <person name="Natvig D."/>
            <person name="Lalanne C."/>
            <person name="Gautier V."/>
            <person name="Ament-Velasquez S.L."/>
            <person name="Kruys A."/>
            <person name="Hutchinson M.I."/>
            <person name="Powell A.J."/>
            <person name="Barry K."/>
            <person name="Miller A.N."/>
            <person name="Grigoriev I.V."/>
            <person name="Debuchy R."/>
            <person name="Gladieux P."/>
            <person name="Thoren M.H."/>
            <person name="Johannesson H."/>
        </authorList>
    </citation>
    <scope>NUCLEOTIDE SEQUENCE</scope>
    <source>
        <strain evidence="2">CBS 958.72</strain>
    </source>
</reference>